<dbReference type="EMBL" id="LBOW01000004">
    <property type="protein sequence ID" value="KKP44979.1"/>
    <property type="molecule type" value="Genomic_DNA"/>
</dbReference>
<keyword evidence="1" id="KW-0472">Membrane</keyword>
<accession>A0A0F9ZLH2</accession>
<name>A0A0F9ZLH2_9BACT</name>
<comment type="caution">
    <text evidence="2">The sequence shown here is derived from an EMBL/GenBank/DDBJ whole genome shotgun (WGS) entry which is preliminary data.</text>
</comment>
<dbReference type="STRING" id="1618566.UR35_C0004G0011"/>
<evidence type="ECO:0000313" key="2">
    <source>
        <dbReference type="EMBL" id="KKP44979.1"/>
    </source>
</evidence>
<keyword evidence="1" id="KW-0812">Transmembrane</keyword>
<reference evidence="2 3" key="1">
    <citation type="journal article" date="2015" name="Nature">
        <title>rRNA introns, odd ribosomes, and small enigmatic genomes across a large radiation of phyla.</title>
        <authorList>
            <person name="Brown C.T."/>
            <person name="Hug L.A."/>
            <person name="Thomas B.C."/>
            <person name="Sharon I."/>
            <person name="Castelle C.J."/>
            <person name="Singh A."/>
            <person name="Wilkins M.J."/>
            <person name="Williams K.H."/>
            <person name="Banfield J.F."/>
        </authorList>
    </citation>
    <scope>NUCLEOTIDE SEQUENCE [LARGE SCALE GENOMIC DNA]</scope>
</reference>
<keyword evidence="1" id="KW-1133">Transmembrane helix</keyword>
<dbReference type="AlphaFoldDB" id="A0A0F9ZLH2"/>
<protein>
    <submittedName>
        <fullName evidence="2">Uncharacterized protein</fullName>
    </submittedName>
</protein>
<evidence type="ECO:0000256" key="1">
    <source>
        <dbReference type="SAM" id="Phobius"/>
    </source>
</evidence>
<feature type="transmembrane region" description="Helical" evidence="1">
    <location>
        <begin position="6"/>
        <end position="26"/>
    </location>
</feature>
<dbReference type="Proteomes" id="UP000034778">
    <property type="component" value="Unassembled WGS sequence"/>
</dbReference>
<organism evidence="2 3">
    <name type="scientific">Candidatus Woesebacteria bacterium GW2011_GWB1_33_22</name>
    <dbReference type="NCBI Taxonomy" id="1618566"/>
    <lineage>
        <taxon>Bacteria</taxon>
        <taxon>Candidatus Woeseibacteriota</taxon>
    </lineage>
</organism>
<evidence type="ECO:0000313" key="3">
    <source>
        <dbReference type="Proteomes" id="UP000034778"/>
    </source>
</evidence>
<sequence>MVKYILLSMLSIGVFVAMQFILRIYFPDVSSYSASSSNENSTIISPTTPTFTSDPDPIITCTTSVSNCKGQTLITRKSDCSKSICCGLLYSEWRLFPDISSCQHQQLIEQQATRVQPIPYRAPSQYIPYVPSNPIPETRINLDPNSSQSYPDYLHIDLSP</sequence>
<gene>
    <name evidence="2" type="ORF">UR35_C0004G0011</name>
</gene>
<proteinExistence type="predicted"/>